<dbReference type="Proteomes" id="UP000325211">
    <property type="component" value="Chromosome"/>
</dbReference>
<feature type="transmembrane region" description="Helical" evidence="2">
    <location>
        <begin position="69"/>
        <end position="90"/>
    </location>
</feature>
<protein>
    <submittedName>
        <fullName evidence="3">Uncharacterized protein</fullName>
    </submittedName>
</protein>
<keyword evidence="2" id="KW-0472">Membrane</keyword>
<keyword evidence="2" id="KW-1133">Transmembrane helix</keyword>
<name>A0A5P2CY66_STRVZ</name>
<reference evidence="3 4" key="1">
    <citation type="submission" date="2018-05" db="EMBL/GenBank/DDBJ databases">
        <title>Streptomyces venezuelae.</title>
        <authorList>
            <person name="Kim W."/>
            <person name="Lee N."/>
            <person name="Cho B.-K."/>
        </authorList>
    </citation>
    <scope>NUCLEOTIDE SEQUENCE [LARGE SCALE GENOMIC DNA]</scope>
    <source>
        <strain evidence="3 4">ATCC 21782</strain>
    </source>
</reference>
<evidence type="ECO:0000256" key="2">
    <source>
        <dbReference type="SAM" id="Phobius"/>
    </source>
</evidence>
<dbReference type="AlphaFoldDB" id="A0A5P2CY66"/>
<evidence type="ECO:0000313" key="3">
    <source>
        <dbReference type="EMBL" id="QES47220.1"/>
    </source>
</evidence>
<accession>A0A5P2CY66</accession>
<dbReference type="EMBL" id="CP029190">
    <property type="protein sequence ID" value="QES47220.1"/>
    <property type="molecule type" value="Genomic_DNA"/>
</dbReference>
<feature type="region of interest" description="Disordered" evidence="1">
    <location>
        <begin position="238"/>
        <end position="260"/>
    </location>
</feature>
<gene>
    <name evidence="3" type="ORF">DEJ50_04605</name>
</gene>
<evidence type="ECO:0000313" key="4">
    <source>
        <dbReference type="Proteomes" id="UP000325211"/>
    </source>
</evidence>
<organism evidence="3 4">
    <name type="scientific">Streptomyces venezuelae</name>
    <dbReference type="NCBI Taxonomy" id="54571"/>
    <lineage>
        <taxon>Bacteria</taxon>
        <taxon>Bacillati</taxon>
        <taxon>Actinomycetota</taxon>
        <taxon>Actinomycetes</taxon>
        <taxon>Kitasatosporales</taxon>
        <taxon>Streptomycetaceae</taxon>
        <taxon>Streptomyces</taxon>
    </lineage>
</organism>
<keyword evidence="2" id="KW-0812">Transmembrane</keyword>
<feature type="transmembrane region" description="Helical" evidence="2">
    <location>
        <begin position="44"/>
        <end position="62"/>
    </location>
</feature>
<sequence>MAGAGIALVLGWLTAGYLLTLPMLMERLLAAQTPPQELSGPGEYAVVYGIAVAATLTVATVASKQRPLIWWLVAARAAGLYALVQVAARWADSRIEAAPEHWTPWAMAICGAAGLAALLFLRGVRAWDQKRGAGSRTPGLARRNGNRFGRPPLAGQIWVAMVPLREDPTQELRHYCVIVKPRLLHAEVLQITSKNKDGRRDFIRLPNDGWHKNKDKAHWVEFGQQPRKVKYTRFLANRPQGRCPTPAWQQLRSGRPAART</sequence>
<feature type="transmembrane region" description="Helical" evidence="2">
    <location>
        <begin position="102"/>
        <end position="121"/>
    </location>
</feature>
<evidence type="ECO:0000256" key="1">
    <source>
        <dbReference type="SAM" id="MobiDB-lite"/>
    </source>
</evidence>
<proteinExistence type="predicted"/>